<gene>
    <name evidence="1" type="ORF">BJY14_005831</name>
</gene>
<organism evidence="1 2">
    <name type="scientific">Actinomadura luteofluorescens</name>
    <dbReference type="NCBI Taxonomy" id="46163"/>
    <lineage>
        <taxon>Bacteria</taxon>
        <taxon>Bacillati</taxon>
        <taxon>Actinomycetota</taxon>
        <taxon>Actinomycetes</taxon>
        <taxon>Streptosporangiales</taxon>
        <taxon>Thermomonosporaceae</taxon>
        <taxon>Actinomadura</taxon>
    </lineage>
</organism>
<accession>A0A7Y9EL97</accession>
<keyword evidence="2" id="KW-1185">Reference proteome</keyword>
<reference evidence="1 2" key="1">
    <citation type="submission" date="2020-07" db="EMBL/GenBank/DDBJ databases">
        <title>Sequencing the genomes of 1000 actinobacteria strains.</title>
        <authorList>
            <person name="Klenk H.-P."/>
        </authorList>
    </citation>
    <scope>NUCLEOTIDE SEQUENCE [LARGE SCALE GENOMIC DNA]</scope>
    <source>
        <strain evidence="1 2">DSM 40398</strain>
    </source>
</reference>
<proteinExistence type="predicted"/>
<protein>
    <submittedName>
        <fullName evidence="1">Uncharacterized protein</fullName>
    </submittedName>
</protein>
<name>A0A7Y9EL97_9ACTN</name>
<dbReference type="Proteomes" id="UP000529783">
    <property type="component" value="Unassembled WGS sequence"/>
</dbReference>
<dbReference type="AlphaFoldDB" id="A0A7Y9EL97"/>
<comment type="caution">
    <text evidence="1">The sequence shown here is derived from an EMBL/GenBank/DDBJ whole genome shotgun (WGS) entry which is preliminary data.</text>
</comment>
<evidence type="ECO:0000313" key="1">
    <source>
        <dbReference type="EMBL" id="NYD49848.1"/>
    </source>
</evidence>
<sequence length="39" mass="3843">MLAGGARAVDAVAGIHGDPTAAARARAGTELLLDRNARG</sequence>
<dbReference type="EMBL" id="JACCBA010000001">
    <property type="protein sequence ID" value="NYD49848.1"/>
    <property type="molecule type" value="Genomic_DNA"/>
</dbReference>
<evidence type="ECO:0000313" key="2">
    <source>
        <dbReference type="Proteomes" id="UP000529783"/>
    </source>
</evidence>